<keyword evidence="2" id="KW-1185">Reference proteome</keyword>
<proteinExistence type="predicted"/>
<organism evidence="1 2">
    <name type="scientific">Protopolystoma xenopodis</name>
    <dbReference type="NCBI Taxonomy" id="117903"/>
    <lineage>
        <taxon>Eukaryota</taxon>
        <taxon>Metazoa</taxon>
        <taxon>Spiralia</taxon>
        <taxon>Lophotrochozoa</taxon>
        <taxon>Platyhelminthes</taxon>
        <taxon>Monogenea</taxon>
        <taxon>Polyopisthocotylea</taxon>
        <taxon>Polystomatidea</taxon>
        <taxon>Polystomatidae</taxon>
        <taxon>Protopolystoma</taxon>
    </lineage>
</organism>
<sequence>MHIVLFLIESGIHRIVGCNQAACECNSHNSPSHDASRATLFGLRLLSQVLSNQNLLVSLARRSATLPDAFLHNHFGEAAGSGLATKPLVPVPTSRLLINLNHRTGRPDFLANLALICQASEDFPEHCSLALDILAYISRSISPHSSLMTLIMSHPAPQINSTS</sequence>
<dbReference type="EMBL" id="CAAALY010007734">
    <property type="protein sequence ID" value="VEL09984.1"/>
    <property type="molecule type" value="Genomic_DNA"/>
</dbReference>
<protein>
    <submittedName>
        <fullName evidence="1">Uncharacterized protein</fullName>
    </submittedName>
</protein>
<reference evidence="1" key="1">
    <citation type="submission" date="2018-11" db="EMBL/GenBank/DDBJ databases">
        <authorList>
            <consortium name="Pathogen Informatics"/>
        </authorList>
    </citation>
    <scope>NUCLEOTIDE SEQUENCE</scope>
</reference>
<name>A0A3S4ZR96_9PLAT</name>
<dbReference type="Proteomes" id="UP000784294">
    <property type="component" value="Unassembled WGS sequence"/>
</dbReference>
<dbReference type="OrthoDB" id="2019644at2759"/>
<evidence type="ECO:0000313" key="2">
    <source>
        <dbReference type="Proteomes" id="UP000784294"/>
    </source>
</evidence>
<accession>A0A3S4ZR96</accession>
<evidence type="ECO:0000313" key="1">
    <source>
        <dbReference type="EMBL" id="VEL09984.1"/>
    </source>
</evidence>
<dbReference type="AlphaFoldDB" id="A0A3S4ZR96"/>
<comment type="caution">
    <text evidence="1">The sequence shown here is derived from an EMBL/GenBank/DDBJ whole genome shotgun (WGS) entry which is preliminary data.</text>
</comment>
<gene>
    <name evidence="1" type="ORF">PXEA_LOCUS3424</name>
</gene>